<organism evidence="1 2">
    <name type="scientific">Candidatus Magasanikbacteria bacterium GW2011_GWC2_34_16</name>
    <dbReference type="NCBI Taxonomy" id="1619045"/>
    <lineage>
        <taxon>Bacteria</taxon>
        <taxon>Candidatus Magasanikiibacteriota</taxon>
    </lineage>
</organism>
<gene>
    <name evidence="1" type="ORF">UR53_C0002G0008</name>
</gene>
<dbReference type="SUPFAM" id="SSF56784">
    <property type="entry name" value="HAD-like"/>
    <property type="match status" value="1"/>
</dbReference>
<dbReference type="EMBL" id="LBPO01000002">
    <property type="protein sequence ID" value="KKP59394.1"/>
    <property type="molecule type" value="Genomic_DNA"/>
</dbReference>
<evidence type="ECO:0000313" key="1">
    <source>
        <dbReference type="EMBL" id="KKP59394.1"/>
    </source>
</evidence>
<dbReference type="AlphaFoldDB" id="A0A0G0ARA0"/>
<protein>
    <submittedName>
        <fullName evidence="1">Uncharacterized protein</fullName>
    </submittedName>
</protein>
<proteinExistence type="predicted"/>
<accession>A0A0G0ARA0</accession>
<dbReference type="Proteomes" id="UP000034927">
    <property type="component" value="Unassembled WGS sequence"/>
</dbReference>
<comment type="caution">
    <text evidence="1">The sequence shown here is derived from an EMBL/GenBank/DDBJ whole genome shotgun (WGS) entry which is preliminary data.</text>
</comment>
<dbReference type="InterPro" id="IPR023214">
    <property type="entry name" value="HAD_sf"/>
</dbReference>
<reference evidence="1 2" key="1">
    <citation type="journal article" date="2015" name="Nature">
        <title>rRNA introns, odd ribosomes, and small enigmatic genomes across a large radiation of phyla.</title>
        <authorList>
            <person name="Brown C.T."/>
            <person name="Hug L.A."/>
            <person name="Thomas B.C."/>
            <person name="Sharon I."/>
            <person name="Castelle C.J."/>
            <person name="Singh A."/>
            <person name="Wilkins M.J."/>
            <person name="Williams K.H."/>
            <person name="Banfield J.F."/>
        </authorList>
    </citation>
    <scope>NUCLEOTIDE SEQUENCE [LARGE SCALE GENOMIC DNA]</scope>
</reference>
<dbReference type="Gene3D" id="3.40.50.1000">
    <property type="entry name" value="HAD superfamily/HAD-like"/>
    <property type="match status" value="1"/>
</dbReference>
<name>A0A0G0ARA0_9BACT</name>
<dbReference type="InterPro" id="IPR036412">
    <property type="entry name" value="HAD-like_sf"/>
</dbReference>
<sequence>MFIIDFDDTLFDTHAFKRARLEAVRELGVSEELYWQTYYVARNSANGFFTYSDERHAEVLAEQGFDKIKIYTALNKVTESKAKEVLDKETFVFLEKLREFNVSMVLLSLGCPAYQELKVKNTGIDSYFDRLFMVEATKNAVLDELFANHSGPAWFINDKPVETKELSEQFPQLRAVMKLSPNFSEEDYIKTGLPYFKTLAEILAYVRTNF</sequence>
<evidence type="ECO:0000313" key="2">
    <source>
        <dbReference type="Proteomes" id="UP000034927"/>
    </source>
</evidence>
<dbReference type="Pfam" id="PF00702">
    <property type="entry name" value="Hydrolase"/>
    <property type="match status" value="1"/>
</dbReference>